<comment type="subcellular location">
    <subcellularLocation>
        <location evidence="1">Nucleus</location>
    </subcellularLocation>
</comment>
<dbReference type="PANTHER" id="PTHR31194">
    <property type="entry name" value="SHN SHINE , DNA BINDING / TRANSCRIPTION FACTOR"/>
    <property type="match status" value="1"/>
</dbReference>
<dbReference type="Proteomes" id="UP001472677">
    <property type="component" value="Unassembled WGS sequence"/>
</dbReference>
<keyword evidence="2" id="KW-0936">Ethylene signaling pathway</keyword>
<keyword evidence="4" id="KW-0238">DNA-binding</keyword>
<dbReference type="SMART" id="SM00380">
    <property type="entry name" value="AP2"/>
    <property type="match status" value="1"/>
</dbReference>
<evidence type="ECO:0000256" key="3">
    <source>
        <dbReference type="ARBA" id="ARBA00023015"/>
    </source>
</evidence>
<evidence type="ECO:0000256" key="5">
    <source>
        <dbReference type="ARBA" id="ARBA00023159"/>
    </source>
</evidence>
<proteinExistence type="inferred from homology"/>
<evidence type="ECO:0000256" key="4">
    <source>
        <dbReference type="ARBA" id="ARBA00023125"/>
    </source>
</evidence>
<keyword evidence="11" id="KW-1185">Reference proteome</keyword>
<comment type="caution">
    <text evidence="10">The sequence shown here is derived from an EMBL/GenBank/DDBJ whole genome shotgun (WGS) entry which is preliminary data.</text>
</comment>
<name>A0ABR2CFH9_9ROSI</name>
<evidence type="ECO:0000256" key="8">
    <source>
        <dbReference type="ARBA" id="ARBA00024343"/>
    </source>
</evidence>
<dbReference type="Gene3D" id="3.30.730.10">
    <property type="entry name" value="AP2/ERF domain"/>
    <property type="match status" value="1"/>
</dbReference>
<dbReference type="InterPro" id="IPR050913">
    <property type="entry name" value="AP2/ERF_ERF"/>
</dbReference>
<sequence>MRSFNQKLKRLIEEEEEEIMQPSSKFPKNIRIIYSDPFATDSSTDEEEEVNKTKNQILGFKRFVKEITCSPIPFDSSKTDGKRLRKSCTMPKGVRRRPWGKFAAEIRDPFTKKRIWLGTFDTEGEAAAAIRTKEREFEMTKAATDNKNSSVCPLSPSSVLDVSVNAIEVEDNNEEKTTTYVLKKAVKEYKFVQEYKEVSVKDLWKEAASVMVLWEPPSASDSWDDLFGLCDLENCMPNLHDHLLLVDSGVDHRPENAKLIELPDMEIDNEDLAWVDEIVTCQVK</sequence>
<keyword evidence="3" id="KW-0805">Transcription regulation</keyword>
<evidence type="ECO:0000313" key="10">
    <source>
        <dbReference type="EMBL" id="KAK8518280.1"/>
    </source>
</evidence>
<dbReference type="SUPFAM" id="SSF54171">
    <property type="entry name" value="DNA-binding domain"/>
    <property type="match status" value="1"/>
</dbReference>
<dbReference type="EMBL" id="JBBPBM010000053">
    <property type="protein sequence ID" value="KAK8518280.1"/>
    <property type="molecule type" value="Genomic_DNA"/>
</dbReference>
<organism evidence="10 11">
    <name type="scientific">Hibiscus sabdariffa</name>
    <name type="common">roselle</name>
    <dbReference type="NCBI Taxonomy" id="183260"/>
    <lineage>
        <taxon>Eukaryota</taxon>
        <taxon>Viridiplantae</taxon>
        <taxon>Streptophyta</taxon>
        <taxon>Embryophyta</taxon>
        <taxon>Tracheophyta</taxon>
        <taxon>Spermatophyta</taxon>
        <taxon>Magnoliopsida</taxon>
        <taxon>eudicotyledons</taxon>
        <taxon>Gunneridae</taxon>
        <taxon>Pentapetalae</taxon>
        <taxon>rosids</taxon>
        <taxon>malvids</taxon>
        <taxon>Malvales</taxon>
        <taxon>Malvaceae</taxon>
        <taxon>Malvoideae</taxon>
        <taxon>Hibiscus</taxon>
    </lineage>
</organism>
<keyword evidence="5" id="KW-0010">Activator</keyword>
<dbReference type="Pfam" id="PF00847">
    <property type="entry name" value="AP2"/>
    <property type="match status" value="1"/>
</dbReference>
<evidence type="ECO:0000256" key="2">
    <source>
        <dbReference type="ARBA" id="ARBA00022745"/>
    </source>
</evidence>
<comment type="similarity">
    <text evidence="8">Belongs to the AP2/ERF transcription factor family. ERF subfamily.</text>
</comment>
<accession>A0ABR2CFH9</accession>
<evidence type="ECO:0000256" key="6">
    <source>
        <dbReference type="ARBA" id="ARBA00023163"/>
    </source>
</evidence>
<reference evidence="10 11" key="1">
    <citation type="journal article" date="2024" name="G3 (Bethesda)">
        <title>Genome assembly of Hibiscus sabdariffa L. provides insights into metabolisms of medicinal natural products.</title>
        <authorList>
            <person name="Kim T."/>
        </authorList>
    </citation>
    <scope>NUCLEOTIDE SEQUENCE [LARGE SCALE GENOMIC DNA]</scope>
    <source>
        <strain evidence="10">TK-2024</strain>
        <tissue evidence="10">Old leaves</tissue>
    </source>
</reference>
<evidence type="ECO:0000259" key="9">
    <source>
        <dbReference type="PROSITE" id="PS51032"/>
    </source>
</evidence>
<dbReference type="InterPro" id="IPR036955">
    <property type="entry name" value="AP2/ERF_dom_sf"/>
</dbReference>
<dbReference type="CDD" id="cd00018">
    <property type="entry name" value="AP2"/>
    <property type="match status" value="1"/>
</dbReference>
<dbReference type="PANTHER" id="PTHR31194:SF140">
    <property type="entry name" value="ETHYLENE-RESPONSIVE TRANSCRIPTION FACTOR CRF2"/>
    <property type="match status" value="1"/>
</dbReference>
<evidence type="ECO:0000313" key="11">
    <source>
        <dbReference type="Proteomes" id="UP001472677"/>
    </source>
</evidence>
<evidence type="ECO:0000256" key="7">
    <source>
        <dbReference type="ARBA" id="ARBA00023242"/>
    </source>
</evidence>
<gene>
    <name evidence="10" type="ORF">V6N12_017433</name>
</gene>
<dbReference type="InterPro" id="IPR001471">
    <property type="entry name" value="AP2/ERF_dom"/>
</dbReference>
<dbReference type="InterPro" id="IPR016177">
    <property type="entry name" value="DNA-bd_dom_sf"/>
</dbReference>
<dbReference type="PRINTS" id="PR00367">
    <property type="entry name" value="ETHRSPELEMNT"/>
</dbReference>
<keyword evidence="7" id="KW-0539">Nucleus</keyword>
<dbReference type="PROSITE" id="PS51032">
    <property type="entry name" value="AP2_ERF"/>
    <property type="match status" value="1"/>
</dbReference>
<keyword evidence="6" id="KW-0804">Transcription</keyword>
<protein>
    <recommendedName>
        <fullName evidence="9">AP2/ERF domain-containing protein</fullName>
    </recommendedName>
</protein>
<evidence type="ECO:0000256" key="1">
    <source>
        <dbReference type="ARBA" id="ARBA00004123"/>
    </source>
</evidence>
<feature type="domain" description="AP2/ERF" evidence="9">
    <location>
        <begin position="90"/>
        <end position="147"/>
    </location>
</feature>